<keyword evidence="10" id="KW-1185">Reference proteome</keyword>
<dbReference type="Pfam" id="PF03016">
    <property type="entry name" value="Exostosin_GT47"/>
    <property type="match status" value="1"/>
</dbReference>
<dbReference type="EMBL" id="JBBNAF010000005">
    <property type="protein sequence ID" value="KAK9142096.1"/>
    <property type="molecule type" value="Genomic_DNA"/>
</dbReference>
<evidence type="ECO:0000313" key="10">
    <source>
        <dbReference type="Proteomes" id="UP001420932"/>
    </source>
</evidence>
<keyword evidence="3" id="KW-0808">Transferase</keyword>
<feature type="region of interest" description="Disordered" evidence="6">
    <location>
        <begin position="66"/>
        <end position="105"/>
    </location>
</feature>
<evidence type="ECO:0000256" key="7">
    <source>
        <dbReference type="SAM" id="Phobius"/>
    </source>
</evidence>
<keyword evidence="7" id="KW-1133">Transmembrane helix</keyword>
<keyword evidence="4" id="KW-0735">Signal-anchor</keyword>
<dbReference type="GO" id="GO:0016757">
    <property type="term" value="F:glycosyltransferase activity"/>
    <property type="evidence" value="ECO:0007669"/>
    <property type="project" value="UniProtKB-KW"/>
</dbReference>
<sequence>MGCVPQFTRLERTKLLVFVVGFVFIIVIIVLESSSGLPYKSVLLSSLSVSSGEDDDPSNAVVIPSVSDFEGSDKRGEGFEQESEFEVKGRSRYTNRSDGSEFREDVADYESSSEEFMVEEDDTMLLSPSVELSSNVSDKVKFGEGGELYLSEKDKKLDDEDRTRGSSIVSPPLALPPFVVVSNNLTLHRKSDANGANKDVSIDAELTSDGKHATETLSKNRVVMLNNNSKASQDHVTSMRRMKKFISLSQMRNSLLASRASSSLLRSIPPSVRDQELLYAKSQVENAPIVKRIRELDASLFQNVSMFMRSYELMERILKVYVYREGRKPIFHQPSLKGIYASEGWFMKLMEANKQFVVKDPRKAHLFYLPFSSKVLRYTLDRNDLSNFLGSYAKMIATKHPFWNRTGGADHFLVACHDWAPQLTIHHMGTCVRALCNANAAKDFKIGKDVSLPVTYVRVMEDPLKGVGGKAPSRRPILAFFAGNMHGYLRSRLLQYWENKDPAMKIFGPLSSDNSGSMSYTQYMKNSKYCICARGYEVHTPRVVEAIFYECVPVIISDNYVPPFLEVLNWEAFSVFVEEKDVPNLKSILTSIPEKKYRRLQQRVKKVQQHFLWHSKPVKYDIFHMTLHSIWYNRMFQI</sequence>
<keyword evidence="3" id="KW-0328">Glycosyltransferase</keyword>
<dbReference type="InterPro" id="IPR004263">
    <property type="entry name" value="Exostosin"/>
</dbReference>
<dbReference type="GO" id="GO:0000139">
    <property type="term" value="C:Golgi membrane"/>
    <property type="evidence" value="ECO:0007669"/>
    <property type="project" value="UniProtKB-SubCell"/>
</dbReference>
<organism evidence="9 10">
    <name type="scientific">Stephania yunnanensis</name>
    <dbReference type="NCBI Taxonomy" id="152371"/>
    <lineage>
        <taxon>Eukaryota</taxon>
        <taxon>Viridiplantae</taxon>
        <taxon>Streptophyta</taxon>
        <taxon>Embryophyta</taxon>
        <taxon>Tracheophyta</taxon>
        <taxon>Spermatophyta</taxon>
        <taxon>Magnoliopsida</taxon>
        <taxon>Ranunculales</taxon>
        <taxon>Menispermaceae</taxon>
        <taxon>Menispermoideae</taxon>
        <taxon>Cissampelideae</taxon>
        <taxon>Stephania</taxon>
    </lineage>
</organism>
<keyword evidence="7" id="KW-0812">Transmembrane</keyword>
<feature type="transmembrane region" description="Helical" evidence="7">
    <location>
        <begin position="15"/>
        <end position="31"/>
    </location>
</feature>
<proteinExistence type="inferred from homology"/>
<name>A0AAP0JXW7_9MAGN</name>
<dbReference type="AlphaFoldDB" id="A0AAP0JXW7"/>
<comment type="similarity">
    <text evidence="2">Belongs to the glycosyltransferase 47 family.</text>
</comment>
<evidence type="ECO:0000256" key="1">
    <source>
        <dbReference type="ARBA" id="ARBA00004323"/>
    </source>
</evidence>
<evidence type="ECO:0000256" key="2">
    <source>
        <dbReference type="ARBA" id="ARBA00010271"/>
    </source>
</evidence>
<comment type="caution">
    <text evidence="9">The sequence shown here is derived from an EMBL/GenBank/DDBJ whole genome shotgun (WGS) entry which is preliminary data.</text>
</comment>
<dbReference type="PANTHER" id="PTHR11062:SF77">
    <property type="entry name" value="GLYCOSYLTRANSFERASE FAMILY EXOSTOSIN PROTEIN"/>
    <property type="match status" value="1"/>
</dbReference>
<feature type="domain" description="Exostosin GT47" evidence="8">
    <location>
        <begin position="316"/>
        <end position="592"/>
    </location>
</feature>
<evidence type="ECO:0000256" key="5">
    <source>
        <dbReference type="ARBA" id="ARBA00023034"/>
    </source>
</evidence>
<evidence type="ECO:0000256" key="6">
    <source>
        <dbReference type="SAM" id="MobiDB-lite"/>
    </source>
</evidence>
<dbReference type="InterPro" id="IPR040911">
    <property type="entry name" value="Exostosin_GT47"/>
</dbReference>
<keyword evidence="5" id="KW-0333">Golgi apparatus</keyword>
<dbReference type="PANTHER" id="PTHR11062">
    <property type="entry name" value="EXOSTOSIN HEPARAN SULFATE GLYCOSYLTRANSFERASE -RELATED"/>
    <property type="match status" value="1"/>
</dbReference>
<gene>
    <name evidence="9" type="ORF">Syun_011496</name>
</gene>
<comment type="subcellular location">
    <subcellularLocation>
        <location evidence="1">Golgi apparatus membrane</location>
        <topology evidence="1">Single-pass type II membrane protein</topology>
    </subcellularLocation>
</comment>
<protein>
    <recommendedName>
        <fullName evidence="8">Exostosin GT47 domain-containing protein</fullName>
    </recommendedName>
</protein>
<accession>A0AAP0JXW7</accession>
<evidence type="ECO:0000313" key="9">
    <source>
        <dbReference type="EMBL" id="KAK9142096.1"/>
    </source>
</evidence>
<keyword evidence="7" id="KW-0472">Membrane</keyword>
<evidence type="ECO:0000256" key="3">
    <source>
        <dbReference type="ARBA" id="ARBA00022676"/>
    </source>
</evidence>
<reference evidence="9 10" key="1">
    <citation type="submission" date="2024-01" db="EMBL/GenBank/DDBJ databases">
        <title>Genome assemblies of Stephania.</title>
        <authorList>
            <person name="Yang L."/>
        </authorList>
    </citation>
    <scope>NUCLEOTIDE SEQUENCE [LARGE SCALE GENOMIC DNA]</scope>
    <source>
        <strain evidence="9">YNDBR</strain>
        <tissue evidence="9">Leaf</tissue>
    </source>
</reference>
<dbReference type="Proteomes" id="UP001420932">
    <property type="component" value="Unassembled WGS sequence"/>
</dbReference>
<evidence type="ECO:0000259" key="8">
    <source>
        <dbReference type="Pfam" id="PF03016"/>
    </source>
</evidence>
<evidence type="ECO:0000256" key="4">
    <source>
        <dbReference type="ARBA" id="ARBA00022968"/>
    </source>
</evidence>